<dbReference type="PANTHER" id="PTHR10093">
    <property type="entry name" value="IRON-SULFUR CLUSTER ASSEMBLY ENZYME NIFU HOMOLOG"/>
    <property type="match status" value="1"/>
</dbReference>
<dbReference type="GO" id="GO:0016226">
    <property type="term" value="P:iron-sulfur cluster assembly"/>
    <property type="evidence" value="ECO:0007669"/>
    <property type="project" value="InterPro"/>
</dbReference>
<sequence>MAEKVSTLDELVDDIQQAIIRDALEIFSERVVEEALNPKNVGMIEDPDGASRITGPCGDTMEIYLKIEDERIIEARFLTDGCGPTIACGSVLTELIRGKTVEEASRLNDEEILSVLGDLPEEHLHCPVLAVNTLKEAIADYRRRKGGG</sequence>
<dbReference type="Gene3D" id="3.90.1010.10">
    <property type="match status" value="1"/>
</dbReference>
<dbReference type="EMBL" id="DQZR01000317">
    <property type="protein sequence ID" value="HDM37089.1"/>
    <property type="molecule type" value="Genomic_DNA"/>
</dbReference>
<evidence type="ECO:0000259" key="1">
    <source>
        <dbReference type="Pfam" id="PF01592"/>
    </source>
</evidence>
<dbReference type="Proteomes" id="UP000885863">
    <property type="component" value="Unassembled WGS sequence"/>
</dbReference>
<dbReference type="InterPro" id="IPR002871">
    <property type="entry name" value="NIF_FeS_clus_asmbl_NifU_N"/>
</dbReference>
<feature type="domain" description="NIF system FeS cluster assembly NifU N-terminal" evidence="1">
    <location>
        <begin position="28"/>
        <end position="145"/>
    </location>
</feature>
<dbReference type="GO" id="GO:0005506">
    <property type="term" value="F:iron ion binding"/>
    <property type="evidence" value="ECO:0007669"/>
    <property type="project" value="InterPro"/>
</dbReference>
<comment type="caution">
    <text evidence="2">The sequence shown here is derived from an EMBL/GenBank/DDBJ whole genome shotgun (WGS) entry which is preliminary data.</text>
</comment>
<organism evidence="2">
    <name type="scientific">Candidatus Syntropharchaeum butanivorans</name>
    <dbReference type="NCBI Taxonomy" id="1839936"/>
    <lineage>
        <taxon>Archaea</taxon>
        <taxon>Methanobacteriati</taxon>
        <taxon>Methanobacteriota</taxon>
        <taxon>Stenosarchaea group</taxon>
        <taxon>Methanomicrobia</taxon>
        <taxon>Methanosarcinales</taxon>
        <taxon>ANME-2 cluster</taxon>
        <taxon>Candidatus Syntropharchaeum</taxon>
    </lineage>
</organism>
<dbReference type="Pfam" id="PF01592">
    <property type="entry name" value="NifU_N"/>
    <property type="match status" value="1"/>
</dbReference>
<accession>A0A7C1B8K8</accession>
<protein>
    <submittedName>
        <fullName evidence="2">Iron-sulfur cluster assembly scaffold protein</fullName>
    </submittedName>
</protein>
<name>A0A7C1B8K8_9EURY</name>
<dbReference type="CDD" id="cd06664">
    <property type="entry name" value="IscU_like"/>
    <property type="match status" value="1"/>
</dbReference>
<gene>
    <name evidence="2" type="ORF">ENG09_07635</name>
</gene>
<proteinExistence type="predicted"/>
<dbReference type="SUPFAM" id="SSF82649">
    <property type="entry name" value="SufE/NifU"/>
    <property type="match status" value="1"/>
</dbReference>
<evidence type="ECO:0000313" key="2">
    <source>
        <dbReference type="EMBL" id="HDM37089.1"/>
    </source>
</evidence>
<dbReference type="AlphaFoldDB" id="A0A7C1B8K8"/>
<dbReference type="GO" id="GO:0051536">
    <property type="term" value="F:iron-sulfur cluster binding"/>
    <property type="evidence" value="ECO:0007669"/>
    <property type="project" value="InterPro"/>
</dbReference>
<reference evidence="2" key="1">
    <citation type="journal article" date="2020" name="mSystems">
        <title>Genome- and Community-Level Interaction Insights into Carbon Utilization and Element Cycling Functions of Hydrothermarchaeota in Hydrothermal Sediment.</title>
        <authorList>
            <person name="Zhou Z."/>
            <person name="Liu Y."/>
            <person name="Xu W."/>
            <person name="Pan J."/>
            <person name="Luo Z.H."/>
            <person name="Li M."/>
        </authorList>
    </citation>
    <scope>NUCLEOTIDE SEQUENCE [LARGE SCALE GENOMIC DNA]</scope>
    <source>
        <strain evidence="2">HyVt-185</strain>
    </source>
</reference>